<organism evidence="7 8">
    <name type="scientific">Virgibacillus natechei</name>
    <dbReference type="NCBI Taxonomy" id="1216297"/>
    <lineage>
        <taxon>Bacteria</taxon>
        <taxon>Bacillati</taxon>
        <taxon>Bacillota</taxon>
        <taxon>Bacilli</taxon>
        <taxon>Bacillales</taxon>
        <taxon>Bacillaceae</taxon>
        <taxon>Virgibacillus</taxon>
    </lineage>
</organism>
<dbReference type="GO" id="GO:0008673">
    <property type="term" value="F:2-dehydro-3-deoxygluconokinase activity"/>
    <property type="evidence" value="ECO:0007669"/>
    <property type="project" value="UniProtKB-EC"/>
</dbReference>
<evidence type="ECO:0000313" key="8">
    <source>
        <dbReference type="Proteomes" id="UP001519345"/>
    </source>
</evidence>
<dbReference type="InterPro" id="IPR011611">
    <property type="entry name" value="PfkB_dom"/>
</dbReference>
<dbReference type="InterPro" id="IPR029056">
    <property type="entry name" value="Ribokinase-like"/>
</dbReference>
<evidence type="ECO:0000259" key="6">
    <source>
        <dbReference type="Pfam" id="PF00294"/>
    </source>
</evidence>
<evidence type="ECO:0000256" key="3">
    <source>
        <dbReference type="ARBA" id="ARBA00022741"/>
    </source>
</evidence>
<evidence type="ECO:0000256" key="1">
    <source>
        <dbReference type="ARBA" id="ARBA00010688"/>
    </source>
</evidence>
<evidence type="ECO:0000256" key="4">
    <source>
        <dbReference type="ARBA" id="ARBA00022777"/>
    </source>
</evidence>
<dbReference type="Proteomes" id="UP001519345">
    <property type="component" value="Unassembled WGS sequence"/>
</dbReference>
<dbReference type="Gene3D" id="3.40.1190.20">
    <property type="match status" value="1"/>
</dbReference>
<dbReference type="PANTHER" id="PTHR43085:SF1">
    <property type="entry name" value="PSEUDOURIDINE KINASE-RELATED"/>
    <property type="match status" value="1"/>
</dbReference>
<keyword evidence="5" id="KW-0067">ATP-binding</keyword>
<dbReference type="PROSITE" id="PS00584">
    <property type="entry name" value="PFKB_KINASES_2"/>
    <property type="match status" value="1"/>
</dbReference>
<dbReference type="RefSeq" id="WP_209462515.1">
    <property type="nucleotide sequence ID" value="NZ_CP110224.1"/>
</dbReference>
<reference evidence="7 8" key="1">
    <citation type="submission" date="2021-03" db="EMBL/GenBank/DDBJ databases">
        <title>Genomic Encyclopedia of Type Strains, Phase IV (KMG-IV): sequencing the most valuable type-strain genomes for metagenomic binning, comparative biology and taxonomic classification.</title>
        <authorList>
            <person name="Goeker M."/>
        </authorList>
    </citation>
    <scope>NUCLEOTIDE SEQUENCE [LARGE SCALE GENOMIC DNA]</scope>
    <source>
        <strain evidence="7 8">DSM 25609</strain>
    </source>
</reference>
<proteinExistence type="inferred from homology"/>
<accession>A0ABS4IEP5</accession>
<name>A0ABS4IEP5_9BACI</name>
<keyword evidence="3" id="KW-0547">Nucleotide-binding</keyword>
<feature type="domain" description="Carbohydrate kinase PfkB" evidence="6">
    <location>
        <begin position="4"/>
        <end position="295"/>
    </location>
</feature>
<dbReference type="InterPro" id="IPR002173">
    <property type="entry name" value="Carboh/pur_kinase_PfkB_CS"/>
</dbReference>
<comment type="caution">
    <text evidence="7">The sequence shown here is derived from an EMBL/GenBank/DDBJ whole genome shotgun (WGS) entry which is preliminary data.</text>
</comment>
<dbReference type="EMBL" id="JAGGKX010000005">
    <property type="protein sequence ID" value="MBP1969323.1"/>
    <property type="molecule type" value="Genomic_DNA"/>
</dbReference>
<dbReference type="SUPFAM" id="SSF53613">
    <property type="entry name" value="Ribokinase-like"/>
    <property type="match status" value="1"/>
</dbReference>
<protein>
    <submittedName>
        <fullName evidence="7">2-dehydro-3-deoxygluconokinase</fullName>
        <ecNumber evidence="7">2.7.1.45</ecNumber>
    </submittedName>
</protein>
<evidence type="ECO:0000256" key="2">
    <source>
        <dbReference type="ARBA" id="ARBA00022679"/>
    </source>
</evidence>
<gene>
    <name evidence="7" type="ORF">J2Z83_001427</name>
</gene>
<keyword evidence="2 7" id="KW-0808">Transferase</keyword>
<sequence length="312" mass="34079">MDLITIGESMVLFTPHTSGPLRFTNTFHKTIGGAESNVAIALSRLGHQTGWISHLGDDEFGLYVRNYIRGEGVDTSAVRFDKHFPTSVFFKEINPGQDPKIYYYRKGSAASQMTPENVDENYLSKAKFIHLTGITPAISESCRRTIYKVIDIAKENKQTVVFDPNIRLKLWSKEEATVVLGDIARRCDIVLPGLEEGTLLTGEKSTGEIASSLLQGDTKVVVVKRGEAGAYFATKDDSAYITGEKVSKVMDTAGAGDGFAAGFLSGLIRGRGYREAVELGNQVGAHALTVTGDVEGYPYWSQIAPDTKEILR</sequence>
<evidence type="ECO:0000256" key="5">
    <source>
        <dbReference type="ARBA" id="ARBA00022840"/>
    </source>
</evidence>
<dbReference type="InterPro" id="IPR050306">
    <property type="entry name" value="PfkB_Carbo_kinase"/>
</dbReference>
<comment type="similarity">
    <text evidence="1">Belongs to the carbohydrate kinase PfkB family.</text>
</comment>
<dbReference type="PANTHER" id="PTHR43085">
    <property type="entry name" value="HEXOKINASE FAMILY MEMBER"/>
    <property type="match status" value="1"/>
</dbReference>
<keyword evidence="4" id="KW-0418">Kinase</keyword>
<evidence type="ECO:0000313" key="7">
    <source>
        <dbReference type="EMBL" id="MBP1969323.1"/>
    </source>
</evidence>
<dbReference type="Pfam" id="PF00294">
    <property type="entry name" value="PfkB"/>
    <property type="match status" value="1"/>
</dbReference>
<dbReference type="EC" id="2.7.1.45" evidence="7"/>
<keyword evidence="8" id="KW-1185">Reference proteome</keyword>
<dbReference type="CDD" id="cd01166">
    <property type="entry name" value="KdgK"/>
    <property type="match status" value="1"/>
</dbReference>